<dbReference type="HOGENOM" id="CLU_003782_4_0_1"/>
<organism evidence="2">
    <name type="scientific">Magallana gigas</name>
    <name type="common">Pacific oyster</name>
    <name type="synonym">Crassostrea gigas</name>
    <dbReference type="NCBI Taxonomy" id="29159"/>
    <lineage>
        <taxon>Eukaryota</taxon>
        <taxon>Metazoa</taxon>
        <taxon>Spiralia</taxon>
        <taxon>Lophotrochozoa</taxon>
        <taxon>Mollusca</taxon>
        <taxon>Bivalvia</taxon>
        <taxon>Autobranchia</taxon>
        <taxon>Pteriomorphia</taxon>
        <taxon>Ostreida</taxon>
        <taxon>Ostreoidea</taxon>
        <taxon>Ostreidae</taxon>
        <taxon>Magallana</taxon>
    </lineage>
</organism>
<dbReference type="InterPro" id="IPR032466">
    <property type="entry name" value="Metal_Hydrolase"/>
</dbReference>
<dbReference type="GO" id="GO:0005829">
    <property type="term" value="C:cytosol"/>
    <property type="evidence" value="ECO:0007669"/>
    <property type="project" value="TreeGrafter"/>
</dbReference>
<evidence type="ECO:0000256" key="1">
    <source>
        <dbReference type="ARBA" id="ARBA00006676"/>
    </source>
</evidence>
<dbReference type="Pfam" id="PF19326">
    <property type="entry name" value="AMP_deaminase"/>
    <property type="match status" value="2"/>
</dbReference>
<dbReference type="GO" id="GO:0003876">
    <property type="term" value="F:AMP deaminase activity"/>
    <property type="evidence" value="ECO:0007669"/>
    <property type="project" value="InterPro"/>
</dbReference>
<comment type="similarity">
    <text evidence="1">Belongs to the metallo-dependent hydrolases superfamily. Adenosine and AMP deaminases family.</text>
</comment>
<dbReference type="Gene3D" id="4.10.800.20">
    <property type="match status" value="1"/>
</dbReference>
<dbReference type="GO" id="GO:0046033">
    <property type="term" value="P:AMP metabolic process"/>
    <property type="evidence" value="ECO:0007669"/>
    <property type="project" value="TreeGrafter"/>
</dbReference>
<dbReference type="InParanoid" id="K1RDK1"/>
<dbReference type="GO" id="GO:0032264">
    <property type="term" value="P:IMP salvage"/>
    <property type="evidence" value="ECO:0007669"/>
    <property type="project" value="InterPro"/>
</dbReference>
<name>K1RDK1_MAGGI</name>
<gene>
    <name evidence="2" type="ORF">CGI_10021640</name>
</gene>
<dbReference type="PANTHER" id="PTHR11359:SF0">
    <property type="entry name" value="AMP DEAMINASE"/>
    <property type="match status" value="1"/>
</dbReference>
<protein>
    <submittedName>
        <fullName evidence="2">AMP deaminase 2</fullName>
    </submittedName>
</protein>
<reference evidence="2" key="1">
    <citation type="journal article" date="2012" name="Nature">
        <title>The oyster genome reveals stress adaptation and complexity of shell formation.</title>
        <authorList>
            <person name="Zhang G."/>
            <person name="Fang X."/>
            <person name="Guo X."/>
            <person name="Li L."/>
            <person name="Luo R."/>
            <person name="Xu F."/>
            <person name="Yang P."/>
            <person name="Zhang L."/>
            <person name="Wang X."/>
            <person name="Qi H."/>
            <person name="Xiong Z."/>
            <person name="Que H."/>
            <person name="Xie Y."/>
            <person name="Holland P.W."/>
            <person name="Paps J."/>
            <person name="Zhu Y."/>
            <person name="Wu F."/>
            <person name="Chen Y."/>
            <person name="Wang J."/>
            <person name="Peng C."/>
            <person name="Meng J."/>
            <person name="Yang L."/>
            <person name="Liu J."/>
            <person name="Wen B."/>
            <person name="Zhang N."/>
            <person name="Huang Z."/>
            <person name="Zhu Q."/>
            <person name="Feng Y."/>
            <person name="Mount A."/>
            <person name="Hedgecock D."/>
            <person name="Xu Z."/>
            <person name="Liu Y."/>
            <person name="Domazet-Loso T."/>
            <person name="Du Y."/>
            <person name="Sun X."/>
            <person name="Zhang S."/>
            <person name="Liu B."/>
            <person name="Cheng P."/>
            <person name="Jiang X."/>
            <person name="Li J."/>
            <person name="Fan D."/>
            <person name="Wang W."/>
            <person name="Fu W."/>
            <person name="Wang T."/>
            <person name="Wang B."/>
            <person name="Zhang J."/>
            <person name="Peng Z."/>
            <person name="Li Y."/>
            <person name="Li N."/>
            <person name="Wang J."/>
            <person name="Chen M."/>
            <person name="He Y."/>
            <person name="Tan F."/>
            <person name="Song X."/>
            <person name="Zheng Q."/>
            <person name="Huang R."/>
            <person name="Yang H."/>
            <person name="Du X."/>
            <person name="Chen L."/>
            <person name="Yang M."/>
            <person name="Gaffney P.M."/>
            <person name="Wang S."/>
            <person name="Luo L."/>
            <person name="She Z."/>
            <person name="Ming Y."/>
            <person name="Huang W."/>
            <person name="Zhang S."/>
            <person name="Huang B."/>
            <person name="Zhang Y."/>
            <person name="Qu T."/>
            <person name="Ni P."/>
            <person name="Miao G."/>
            <person name="Wang J."/>
            <person name="Wang Q."/>
            <person name="Steinberg C.E."/>
            <person name="Wang H."/>
            <person name="Li N."/>
            <person name="Qian L."/>
            <person name="Zhang G."/>
            <person name="Li Y."/>
            <person name="Yang H."/>
            <person name="Liu X."/>
            <person name="Wang J."/>
            <person name="Yin Y."/>
            <person name="Wang J."/>
        </authorList>
    </citation>
    <scope>NUCLEOTIDE SEQUENCE [LARGE SCALE GENOMIC DNA]</scope>
    <source>
        <strain evidence="2">05x7-T-G4-1.051#20</strain>
    </source>
</reference>
<dbReference type="FunCoup" id="K1RDK1">
    <property type="interactions" value="1456"/>
</dbReference>
<dbReference type="SUPFAM" id="SSF51556">
    <property type="entry name" value="Metallo-dependent hydrolases"/>
    <property type="match status" value="2"/>
</dbReference>
<accession>K1RDK1</accession>
<dbReference type="AlphaFoldDB" id="K1RDK1"/>
<evidence type="ECO:0000313" key="2">
    <source>
        <dbReference type="EMBL" id="EKC41774.1"/>
    </source>
</evidence>
<dbReference type="Gene3D" id="3.20.20.140">
    <property type="entry name" value="Metal-dependent hydrolases"/>
    <property type="match status" value="2"/>
</dbReference>
<dbReference type="PANTHER" id="PTHR11359">
    <property type="entry name" value="AMP DEAMINASE"/>
    <property type="match status" value="1"/>
</dbReference>
<dbReference type="InterPro" id="IPR006329">
    <property type="entry name" value="AMPD"/>
</dbReference>
<proteinExistence type="inferred from homology"/>
<sequence length="598" mass="69986">MAERSERMDGRDDDLKRPAQDEILSPTFAPTKLKFPNHIHTEMDEKFQQLADTILSRSTEIIGKEGSAPYEIPEYPIVENERKFYFEKQLSSSSVGKPSAMDSESYQRMSSTDVYDEYDLAPDFQRIYIAGQEISGVPLHDLKEASKSLVQALMIREKYMAMSHQSFPKITARFLQNLEDNEEFQGMKEGFGKGSTVSDHPFHPPKKEDPFDIEVPMGVECSLKMVQGLMYVYENEEAVKNNTPLELPYVQPKTFLADQNIMYALISDGPLKSFCYRRLSYLSSKYQLHTLMNELKESAAQKEVPHRDFYNIRKVDTHVHASSCMNQKHLLRFIKKKMKTCSDEVVCKDKKSGKEMTLAEVCETMNIHSYELSVDVLDVHAVFDSMALKPYDLSVDKLDVHADRNTFHRFDKFNAKYNPIGESRLREIFIKTDNYINGKYFGHVIKEVMEDLGESKYQNAEYRLSIYGRSRDEWDKLAYWAIENKIYSDNVRWMIQIPRLYDIYKSAKIVKNFQEILENIFMPLFEVTRNPQSHPELHKFLIYVSGFDSVDDESKTEHIKFDLETPLPEDWCQDENPPYSYYLYYMYANITVLNQFRR</sequence>
<dbReference type="EMBL" id="JH816169">
    <property type="protein sequence ID" value="EKC41774.1"/>
    <property type="molecule type" value="Genomic_DNA"/>
</dbReference>